<feature type="transmembrane region" description="Helical" evidence="2">
    <location>
        <begin position="38"/>
        <end position="58"/>
    </location>
</feature>
<comment type="caution">
    <text evidence="3">The sequence shown here is derived from an EMBL/GenBank/DDBJ whole genome shotgun (WGS) entry which is preliminary data.</text>
</comment>
<proteinExistence type="predicted"/>
<protein>
    <submittedName>
        <fullName evidence="3">Uncharacterized protein</fullName>
    </submittedName>
</protein>
<dbReference type="Proteomes" id="UP000549394">
    <property type="component" value="Unassembled WGS sequence"/>
</dbReference>
<keyword evidence="2" id="KW-1133">Transmembrane helix</keyword>
<evidence type="ECO:0000313" key="3">
    <source>
        <dbReference type="EMBL" id="CAD5121672.1"/>
    </source>
</evidence>
<sequence length="79" mass="8705">MDCATQAELPSDKQRKSNPNLRFNNRRLSVFPAKNASWAYVVLLVAMLSNVTTGGLLLSNSMVVLYAQVHFNGTKYDAG</sequence>
<accession>A0A7I8W4G1</accession>
<feature type="region of interest" description="Disordered" evidence="1">
    <location>
        <begin position="1"/>
        <end position="20"/>
    </location>
</feature>
<reference evidence="3 4" key="1">
    <citation type="submission" date="2020-08" db="EMBL/GenBank/DDBJ databases">
        <authorList>
            <person name="Hejnol A."/>
        </authorList>
    </citation>
    <scope>NUCLEOTIDE SEQUENCE [LARGE SCALE GENOMIC DNA]</scope>
</reference>
<evidence type="ECO:0000313" key="4">
    <source>
        <dbReference type="Proteomes" id="UP000549394"/>
    </source>
</evidence>
<dbReference type="AlphaFoldDB" id="A0A7I8W4G1"/>
<evidence type="ECO:0000256" key="2">
    <source>
        <dbReference type="SAM" id="Phobius"/>
    </source>
</evidence>
<organism evidence="3 4">
    <name type="scientific">Dimorphilus gyrociliatus</name>
    <dbReference type="NCBI Taxonomy" id="2664684"/>
    <lineage>
        <taxon>Eukaryota</taxon>
        <taxon>Metazoa</taxon>
        <taxon>Spiralia</taxon>
        <taxon>Lophotrochozoa</taxon>
        <taxon>Annelida</taxon>
        <taxon>Polychaeta</taxon>
        <taxon>Polychaeta incertae sedis</taxon>
        <taxon>Dinophilidae</taxon>
        <taxon>Dimorphilus</taxon>
    </lineage>
</organism>
<keyword evidence="4" id="KW-1185">Reference proteome</keyword>
<keyword evidence="2" id="KW-0812">Transmembrane</keyword>
<dbReference type="EMBL" id="CAJFCJ010000014">
    <property type="protein sequence ID" value="CAD5121672.1"/>
    <property type="molecule type" value="Genomic_DNA"/>
</dbReference>
<evidence type="ECO:0000256" key="1">
    <source>
        <dbReference type="SAM" id="MobiDB-lite"/>
    </source>
</evidence>
<keyword evidence="2" id="KW-0472">Membrane</keyword>
<name>A0A7I8W4G1_9ANNE</name>
<gene>
    <name evidence="3" type="ORF">DGYR_LOCUS9592</name>
</gene>